<dbReference type="InterPro" id="IPR045569">
    <property type="entry name" value="Metalloprtase-TldD/E_C"/>
</dbReference>
<dbReference type="PANTHER" id="PTHR43666:SF1">
    <property type="entry name" value="CONSERVED PROTEIN"/>
    <property type="match status" value="1"/>
</dbReference>
<comment type="caution">
    <text evidence="2">The sequence shown here is derived from an EMBL/GenBank/DDBJ whole genome shotgun (WGS) entry which is preliminary data.</text>
</comment>
<dbReference type="SUPFAM" id="SSF111283">
    <property type="entry name" value="Putative modulator of DNA gyrase, PmbA/TldD"/>
    <property type="match status" value="1"/>
</dbReference>
<evidence type="ECO:0000259" key="1">
    <source>
        <dbReference type="Pfam" id="PF19289"/>
    </source>
</evidence>
<sequence>GRLLGEAAVAQDAVEGRSVFSAPGGGTRLGEQLTPLPFTLRSDPAEPGLACAPFVATSASGPDVSVFDNGLPLGPTAWLEAGTLRRLRAHRAGAARLGLPVSPPVDNLVLELPGAEGITEDLVRGLDRGLLLTCLWYIREVDPQTLLLTGLTRDGVYLVEGGEVVGAVGNYRFNESPLEILRRAQAVGATRRALSREWHEWFPRTAMPPLLVPDFNCSSVSPAT</sequence>
<reference evidence="2 3" key="1">
    <citation type="submission" date="2024-09" db="EMBL/GenBank/DDBJ databases">
        <authorList>
            <person name="Sun Q."/>
            <person name="Mori K."/>
        </authorList>
    </citation>
    <scope>NUCLEOTIDE SEQUENCE [LARGE SCALE GENOMIC DNA]</scope>
    <source>
        <strain evidence="2 3">JCM 15389</strain>
    </source>
</reference>
<dbReference type="Proteomes" id="UP001589788">
    <property type="component" value="Unassembled WGS sequence"/>
</dbReference>
<evidence type="ECO:0000313" key="3">
    <source>
        <dbReference type="Proteomes" id="UP001589788"/>
    </source>
</evidence>
<protein>
    <submittedName>
        <fullName evidence="2">Metallopeptidase TldD-related protein</fullName>
    </submittedName>
</protein>
<dbReference type="Pfam" id="PF19289">
    <property type="entry name" value="PmbA_TldD_3rd"/>
    <property type="match status" value="1"/>
</dbReference>
<accession>A0ABV6C419</accession>
<name>A0ABV6C419_9ACTN</name>
<dbReference type="RefSeq" id="WP_377790002.1">
    <property type="nucleotide sequence ID" value="NZ_JBHLYQ010000100.1"/>
</dbReference>
<dbReference type="InterPro" id="IPR036059">
    <property type="entry name" value="TldD/PmbA_sf"/>
</dbReference>
<dbReference type="PANTHER" id="PTHR43666">
    <property type="entry name" value="TLDD PROTEIN"/>
    <property type="match status" value="1"/>
</dbReference>
<feature type="non-terminal residue" evidence="2">
    <location>
        <position position="1"/>
    </location>
</feature>
<gene>
    <name evidence="2" type="ORF">ACFFRE_09720</name>
</gene>
<keyword evidence="3" id="KW-1185">Reference proteome</keyword>
<dbReference type="EMBL" id="JBHLYQ010000100">
    <property type="protein sequence ID" value="MFC0082419.1"/>
    <property type="molecule type" value="Genomic_DNA"/>
</dbReference>
<organism evidence="2 3">
    <name type="scientific">Aciditerrimonas ferrireducens</name>
    <dbReference type="NCBI Taxonomy" id="667306"/>
    <lineage>
        <taxon>Bacteria</taxon>
        <taxon>Bacillati</taxon>
        <taxon>Actinomycetota</taxon>
        <taxon>Acidimicrobiia</taxon>
        <taxon>Acidimicrobiales</taxon>
        <taxon>Acidimicrobiaceae</taxon>
        <taxon>Aciditerrimonas</taxon>
    </lineage>
</organism>
<evidence type="ECO:0000313" key="2">
    <source>
        <dbReference type="EMBL" id="MFC0082419.1"/>
    </source>
</evidence>
<feature type="domain" description="Metalloprotease TldD/E C-terminal" evidence="1">
    <location>
        <begin position="3"/>
        <end position="218"/>
    </location>
</feature>
<proteinExistence type="predicted"/>